<comment type="caution">
    <text evidence="3">The sequence shown here is derived from an EMBL/GenBank/DDBJ whole genome shotgun (WGS) entry which is preliminary data.</text>
</comment>
<name>A0A415EP88_ENTCA</name>
<dbReference type="InterPro" id="IPR049349">
    <property type="entry name" value="DUF2264_N"/>
</dbReference>
<dbReference type="Pfam" id="PF20938">
    <property type="entry name" value="DUF2264_C"/>
    <property type="match status" value="1"/>
</dbReference>
<accession>A0A415EP88</accession>
<dbReference type="Proteomes" id="UP000286288">
    <property type="component" value="Unassembled WGS sequence"/>
</dbReference>
<evidence type="ECO:0000259" key="1">
    <source>
        <dbReference type="Pfam" id="PF10022"/>
    </source>
</evidence>
<organism evidence="3 4">
    <name type="scientific">Enterococcus casseliflavus</name>
    <name type="common">Enterococcus flavescens</name>
    <dbReference type="NCBI Taxonomy" id="37734"/>
    <lineage>
        <taxon>Bacteria</taxon>
        <taxon>Bacillati</taxon>
        <taxon>Bacillota</taxon>
        <taxon>Bacilli</taxon>
        <taxon>Lactobacillales</taxon>
        <taxon>Enterococcaceae</taxon>
        <taxon>Enterococcus</taxon>
    </lineage>
</organism>
<feature type="domain" description="DUF2264" evidence="2">
    <location>
        <begin position="379"/>
        <end position="577"/>
    </location>
</feature>
<dbReference type="PANTHER" id="PTHR35339">
    <property type="entry name" value="LINALOOL DEHYDRATASE_ISOMERASE DOMAIN-CONTAINING PROTEIN"/>
    <property type="match status" value="1"/>
</dbReference>
<evidence type="ECO:0000259" key="2">
    <source>
        <dbReference type="Pfam" id="PF20938"/>
    </source>
</evidence>
<dbReference type="AlphaFoldDB" id="A0A415EP88"/>
<evidence type="ECO:0000313" key="4">
    <source>
        <dbReference type="Proteomes" id="UP000286288"/>
    </source>
</evidence>
<dbReference type="InterPro" id="IPR016624">
    <property type="entry name" value="UCP014753"/>
</dbReference>
<feature type="domain" description="DUF2264" evidence="1">
    <location>
        <begin position="18"/>
        <end position="356"/>
    </location>
</feature>
<reference evidence="3 4" key="1">
    <citation type="submission" date="2018-08" db="EMBL/GenBank/DDBJ databases">
        <title>A genome reference for cultivated species of the human gut microbiota.</title>
        <authorList>
            <person name="Zou Y."/>
            <person name="Xue W."/>
            <person name="Luo G."/>
        </authorList>
    </citation>
    <scope>NUCLEOTIDE SEQUENCE [LARGE SCALE GENOMIC DNA]</scope>
    <source>
        <strain evidence="3 4">AF48-16</strain>
    </source>
</reference>
<protein>
    <submittedName>
        <fullName evidence="3">DUF2264 domain-containing protein</fullName>
    </submittedName>
</protein>
<dbReference type="PIRSF" id="PIRSF014753">
    <property type="entry name" value="UCP014753"/>
    <property type="match status" value="1"/>
</dbReference>
<proteinExistence type="predicted"/>
<evidence type="ECO:0000313" key="3">
    <source>
        <dbReference type="EMBL" id="RHK04861.1"/>
    </source>
</evidence>
<sequence length="613" mass="69924">MQSQKLQQLKKNKFESYEDVAAGFKTIMDQLKPAFASSRPGHLALGSHGTVYEKEVQELEAFLRPLWGLAPYLTQQEDSFMETYLSGIIAGTDPESPDYWGVVEDFDQRIVEMASLSTFLLLNKEKTWDVLSQRQKDDLHAWLIQVNRREIPANNWHFFRVLVNVAMKRCGSSFSQEKIDADLALIETFYLGEGWYCDGVATQIDYYVSFAIHYYSLLYCRFVPEDLERATKFKQRATDFAQTFKHWFAAGGAAVPFGRSLTYRFAQVSFFSALVFADVEALPWGEIKGLISRHLHQWMQQDIFTSEGILTVGYSYQNLIFAEGYNAPGSPYWALKTFLLLAVPKEHPYWQATPTPLVITERTLAHPISKNFYQHNQDLTHALMFPAGQCINYQSHASSKYSKFVYSTTFGNSVPKSNYWFYEGNYDNTLALSEDDHYFRTKGLDRQYQLLPDRIIHEWNPWEDVQIKTTIIPLIGSHLRIHEINSQRALSFYEGGFSSPKEATAITEKTASSAAVRTSIGYSKIEAIAGYETSDVLRTEPNTNLLYPATWLPYLTAQRQAGKHLFVSLVTGLLPQEQEQAVTVEVTTNNITINQSGHMIQVERIGGKNGNQL</sequence>
<dbReference type="PANTHER" id="PTHR35339:SF4">
    <property type="entry name" value="LINALOOL DEHYDRATASE_ISOMERASE DOMAIN-CONTAINING PROTEIN"/>
    <property type="match status" value="1"/>
</dbReference>
<dbReference type="InterPro" id="IPR049237">
    <property type="entry name" value="DUF2264_C"/>
</dbReference>
<gene>
    <name evidence="3" type="ORF">DW084_15195</name>
</gene>
<dbReference type="EMBL" id="QRMZ01000024">
    <property type="protein sequence ID" value="RHK04861.1"/>
    <property type="molecule type" value="Genomic_DNA"/>
</dbReference>
<dbReference type="Pfam" id="PF10022">
    <property type="entry name" value="DUF2264"/>
    <property type="match status" value="1"/>
</dbReference>